<reference evidence="2 3" key="1">
    <citation type="submission" date="2014-03" db="EMBL/GenBank/DDBJ databases">
        <title>Genome sequence of Bordetella holmseii.</title>
        <authorList>
            <person name="Harvill E."/>
            <person name="Goodfield L.L."/>
            <person name="Ivanov Y."/>
            <person name="Meyer J.A."/>
            <person name="Newth C."/>
            <person name="Cassiday P."/>
            <person name="Tondella M.L."/>
            <person name="Liao P."/>
            <person name="Zimmerman J."/>
            <person name="Meert K."/>
            <person name="Wessel D."/>
            <person name="Berger J."/>
            <person name="Dean J.M."/>
            <person name="Holubkov R."/>
            <person name="Burr J."/>
            <person name="Liu T."/>
            <person name="Brinkac L.M."/>
            <person name="Sanka R."/>
            <person name="Kim M."/>
            <person name="Losada L."/>
        </authorList>
    </citation>
    <scope>NUCLEOTIDE SEQUENCE [LARGE SCALE GENOMIC DNA]</scope>
    <source>
        <strain evidence="2 3">CDC-H585-BH</strain>
    </source>
</reference>
<organism evidence="2 3">
    <name type="scientific">Bordetella holmesii CDC-H585-BH</name>
    <dbReference type="NCBI Taxonomy" id="1331206"/>
    <lineage>
        <taxon>Bacteria</taxon>
        <taxon>Pseudomonadati</taxon>
        <taxon>Pseudomonadota</taxon>
        <taxon>Betaproteobacteria</taxon>
        <taxon>Burkholderiales</taxon>
        <taxon>Alcaligenaceae</taxon>
        <taxon>Bordetella</taxon>
    </lineage>
</organism>
<feature type="transmembrane region" description="Helical" evidence="1">
    <location>
        <begin position="12"/>
        <end position="34"/>
    </location>
</feature>
<dbReference type="AlphaFoldDB" id="A0A158M991"/>
<name>A0A158M991_9BORD</name>
<dbReference type="Proteomes" id="UP000026682">
    <property type="component" value="Unassembled WGS sequence"/>
</dbReference>
<evidence type="ECO:0000313" key="2">
    <source>
        <dbReference type="EMBL" id="KAK97035.1"/>
    </source>
</evidence>
<evidence type="ECO:0000256" key="1">
    <source>
        <dbReference type="SAM" id="Phobius"/>
    </source>
</evidence>
<protein>
    <submittedName>
        <fullName evidence="2">Uncharacterized protein</fullName>
    </submittedName>
</protein>
<accession>A0A158M991</accession>
<keyword evidence="1" id="KW-1133">Transmembrane helix</keyword>
<dbReference type="EMBL" id="JFZZ01000032">
    <property type="protein sequence ID" value="KAK97035.1"/>
    <property type="molecule type" value="Genomic_DNA"/>
</dbReference>
<keyword evidence="1" id="KW-0812">Transmembrane</keyword>
<sequence length="85" mass="9137">MGLWPSLAGGIARVAVGAATMRFALAAPGLSILMKRWIARALRRPAVTAKISKLARVPQGSDRVFERADRCCPEAFLLSLCTRGL</sequence>
<gene>
    <name evidence="2" type="ORF">L497_1618</name>
</gene>
<keyword evidence="1" id="KW-0472">Membrane</keyword>
<proteinExistence type="predicted"/>
<dbReference type="PATRIC" id="fig|1331206.3.peg.770"/>
<comment type="caution">
    <text evidence="2">The sequence shown here is derived from an EMBL/GenBank/DDBJ whole genome shotgun (WGS) entry which is preliminary data.</text>
</comment>
<evidence type="ECO:0000313" key="3">
    <source>
        <dbReference type="Proteomes" id="UP000026682"/>
    </source>
</evidence>